<proteinExistence type="predicted"/>
<comment type="caution">
    <text evidence="2">The sequence shown here is derived from an EMBL/GenBank/DDBJ whole genome shotgun (WGS) entry which is preliminary data.</text>
</comment>
<sequence>MNSNSNCADEYDTYSESTWCQRNWYRLLFVLILASLTLATTFKLVMTLYKDHLKEKALAEKRKGWVEKWNIVAPYVKKFPMGFLLGFIRNLIVLAIERQADV</sequence>
<keyword evidence="1" id="KW-0472">Membrane</keyword>
<dbReference type="Proteomes" id="UP000663828">
    <property type="component" value="Unassembled WGS sequence"/>
</dbReference>
<accession>A0A813VXF4</accession>
<name>A0A813VXF4_ADIRI</name>
<organism evidence="2 3">
    <name type="scientific">Adineta ricciae</name>
    <name type="common">Rotifer</name>
    <dbReference type="NCBI Taxonomy" id="249248"/>
    <lineage>
        <taxon>Eukaryota</taxon>
        <taxon>Metazoa</taxon>
        <taxon>Spiralia</taxon>
        <taxon>Gnathifera</taxon>
        <taxon>Rotifera</taxon>
        <taxon>Eurotatoria</taxon>
        <taxon>Bdelloidea</taxon>
        <taxon>Adinetida</taxon>
        <taxon>Adinetidae</taxon>
        <taxon>Adineta</taxon>
    </lineage>
</organism>
<evidence type="ECO:0000256" key="1">
    <source>
        <dbReference type="SAM" id="Phobius"/>
    </source>
</evidence>
<feature type="transmembrane region" description="Helical" evidence="1">
    <location>
        <begin position="24"/>
        <end position="46"/>
    </location>
</feature>
<evidence type="ECO:0000313" key="2">
    <source>
        <dbReference type="EMBL" id="CAF0846498.1"/>
    </source>
</evidence>
<gene>
    <name evidence="2" type="ORF">XAT740_LOCUS5252</name>
</gene>
<protein>
    <submittedName>
        <fullName evidence="2">Uncharacterized protein</fullName>
    </submittedName>
</protein>
<evidence type="ECO:0000313" key="3">
    <source>
        <dbReference type="Proteomes" id="UP000663828"/>
    </source>
</evidence>
<dbReference type="AlphaFoldDB" id="A0A813VXF4"/>
<keyword evidence="1" id="KW-0812">Transmembrane</keyword>
<keyword evidence="3" id="KW-1185">Reference proteome</keyword>
<dbReference type="EMBL" id="CAJNOR010000224">
    <property type="protein sequence ID" value="CAF0846498.1"/>
    <property type="molecule type" value="Genomic_DNA"/>
</dbReference>
<reference evidence="2" key="1">
    <citation type="submission" date="2021-02" db="EMBL/GenBank/DDBJ databases">
        <authorList>
            <person name="Nowell W R."/>
        </authorList>
    </citation>
    <scope>NUCLEOTIDE SEQUENCE</scope>
</reference>
<keyword evidence="1" id="KW-1133">Transmembrane helix</keyword>